<evidence type="ECO:0008006" key="3">
    <source>
        <dbReference type="Google" id="ProtNLM"/>
    </source>
</evidence>
<protein>
    <recommendedName>
        <fullName evidence="3">Carboxypeptidase regulatory-like domain-containing protein</fullName>
    </recommendedName>
</protein>
<sequence>MRFPCHFFKPSFFESESFMPTQFTQTIVVVLFTCSVFLCGCDSAPLDRVIVEGTVDLDGTPLSSGDVTFVPQDPSVQADNLKVIDGVFKGPVIPGAKRVEIRGYEEVVADLPADSPEAGTSFKKQILPAKFHSQSELVETIPSPGPLSYTVSTN</sequence>
<name>M5RI75_9BACT</name>
<reference evidence="1 2" key="1">
    <citation type="journal article" date="2013" name="Mar. Genomics">
        <title>Expression of sulfatases in Rhodopirellula baltica and the diversity of sulfatases in the genus Rhodopirellula.</title>
        <authorList>
            <person name="Wegner C.E."/>
            <person name="Richter-Heitmann T."/>
            <person name="Klindworth A."/>
            <person name="Klockow C."/>
            <person name="Richter M."/>
            <person name="Achstetter T."/>
            <person name="Glockner F.O."/>
            <person name="Harder J."/>
        </authorList>
    </citation>
    <scope>NUCLEOTIDE SEQUENCE [LARGE SCALE GENOMIC DNA]</scope>
    <source>
        <strain evidence="1 2">SM1</strain>
    </source>
</reference>
<organism evidence="1 2">
    <name type="scientific">Rhodopirellula maiorica SM1</name>
    <dbReference type="NCBI Taxonomy" id="1265738"/>
    <lineage>
        <taxon>Bacteria</taxon>
        <taxon>Pseudomonadati</taxon>
        <taxon>Planctomycetota</taxon>
        <taxon>Planctomycetia</taxon>
        <taxon>Pirellulales</taxon>
        <taxon>Pirellulaceae</taxon>
        <taxon>Novipirellula</taxon>
    </lineage>
</organism>
<accession>M5RI75</accession>
<keyword evidence="2" id="KW-1185">Reference proteome</keyword>
<dbReference type="PATRIC" id="fig|1265738.3.peg.4065"/>
<evidence type="ECO:0000313" key="1">
    <source>
        <dbReference type="EMBL" id="EMI19013.1"/>
    </source>
</evidence>
<comment type="caution">
    <text evidence="1">The sequence shown here is derived from an EMBL/GenBank/DDBJ whole genome shotgun (WGS) entry which is preliminary data.</text>
</comment>
<proteinExistence type="predicted"/>
<dbReference type="AlphaFoldDB" id="M5RI75"/>
<evidence type="ECO:0000313" key="2">
    <source>
        <dbReference type="Proteomes" id="UP000011991"/>
    </source>
</evidence>
<dbReference type="Proteomes" id="UP000011991">
    <property type="component" value="Unassembled WGS sequence"/>
</dbReference>
<gene>
    <name evidence="1" type="ORF">RMSM_04060</name>
</gene>
<dbReference type="EMBL" id="ANOG01000583">
    <property type="protein sequence ID" value="EMI19013.1"/>
    <property type="molecule type" value="Genomic_DNA"/>
</dbReference>